<name>A0A929BDP1_9PSEU</name>
<evidence type="ECO:0000313" key="3">
    <source>
        <dbReference type="Proteomes" id="UP000598360"/>
    </source>
</evidence>
<sequence>MRRLVITCLAATLLTGCGMDDSGDPLQVTDQLTAAQPAPAPRDTPPAAGTVHPAPAIQHTAYDATTGTLLTTSATTLAVRTPGAEQQRTIDLPAAPASLRTEHGHALLALPDADAVIRVDLRTGATTDTPVPGRPVDALDLGPDRIATAQQDTREVTVREHGRPSATAAEFDEPAHLLTTGGDLNVLDELTTSLTPVDPATGEKGAGLRAGAGATNAVTDRYGRILAIDTRGGELLAFSTDPLIMKQRYPVPGSPYGLAYDPTRDMAWTTLTETNELVGYDVTGGQPEERHRIPTVSQPDSVTADPETGKIYVASANGAGIQVVTP</sequence>
<dbReference type="SUPFAM" id="SSF101898">
    <property type="entry name" value="NHL repeat"/>
    <property type="match status" value="1"/>
</dbReference>
<dbReference type="AlphaFoldDB" id="A0A929BDP1"/>
<accession>A0A929BDP1</accession>
<dbReference type="Proteomes" id="UP000598360">
    <property type="component" value="Unassembled WGS sequence"/>
</dbReference>
<gene>
    <name evidence="2" type="ORF">IQ251_16935</name>
</gene>
<evidence type="ECO:0000313" key="2">
    <source>
        <dbReference type="EMBL" id="MBE9376138.1"/>
    </source>
</evidence>
<evidence type="ECO:0008006" key="4">
    <source>
        <dbReference type="Google" id="ProtNLM"/>
    </source>
</evidence>
<dbReference type="Gene3D" id="2.130.10.10">
    <property type="entry name" value="YVTN repeat-like/Quinoprotein amine dehydrogenase"/>
    <property type="match status" value="1"/>
</dbReference>
<proteinExistence type="predicted"/>
<dbReference type="EMBL" id="JADEYC010000033">
    <property type="protein sequence ID" value="MBE9376138.1"/>
    <property type="molecule type" value="Genomic_DNA"/>
</dbReference>
<protein>
    <recommendedName>
        <fullName evidence="4">DNA-binding beta-propeller fold protein YncE</fullName>
    </recommendedName>
</protein>
<dbReference type="PROSITE" id="PS51257">
    <property type="entry name" value="PROKAR_LIPOPROTEIN"/>
    <property type="match status" value="1"/>
</dbReference>
<feature type="region of interest" description="Disordered" evidence="1">
    <location>
        <begin position="285"/>
        <end position="305"/>
    </location>
</feature>
<keyword evidence="3" id="KW-1185">Reference proteome</keyword>
<organism evidence="2 3">
    <name type="scientific">Saccharopolyspora montiporae</name>
    <dbReference type="NCBI Taxonomy" id="2781240"/>
    <lineage>
        <taxon>Bacteria</taxon>
        <taxon>Bacillati</taxon>
        <taxon>Actinomycetota</taxon>
        <taxon>Actinomycetes</taxon>
        <taxon>Pseudonocardiales</taxon>
        <taxon>Pseudonocardiaceae</taxon>
        <taxon>Saccharopolyspora</taxon>
    </lineage>
</organism>
<dbReference type="InterPro" id="IPR015943">
    <property type="entry name" value="WD40/YVTN_repeat-like_dom_sf"/>
</dbReference>
<dbReference type="RefSeq" id="WP_193929588.1">
    <property type="nucleotide sequence ID" value="NZ_JADEYC010000033.1"/>
</dbReference>
<reference evidence="2" key="1">
    <citation type="submission" date="2020-10" db="EMBL/GenBank/DDBJ databases">
        <title>Diversity and distribution of actinomycetes associated with coral in the coast of Hainan.</title>
        <authorList>
            <person name="Li F."/>
        </authorList>
    </citation>
    <scope>NUCLEOTIDE SEQUENCE</scope>
    <source>
        <strain evidence="2">HNM0983</strain>
    </source>
</reference>
<comment type="caution">
    <text evidence="2">The sequence shown here is derived from an EMBL/GenBank/DDBJ whole genome shotgun (WGS) entry which is preliminary data.</text>
</comment>
<evidence type="ECO:0000256" key="1">
    <source>
        <dbReference type="SAM" id="MobiDB-lite"/>
    </source>
</evidence>